<dbReference type="EMBL" id="SJPF01000002">
    <property type="protein sequence ID" value="TWT34666.1"/>
    <property type="molecule type" value="Genomic_DNA"/>
</dbReference>
<dbReference type="Pfam" id="PF13088">
    <property type="entry name" value="BNR_2"/>
    <property type="match status" value="1"/>
</dbReference>
<gene>
    <name evidence="4" type="primary">xly_4</name>
    <name evidence="4" type="ORF">Enr8_20790</name>
</gene>
<feature type="domain" description="Golvesin/Xly CBD-like" evidence="3">
    <location>
        <begin position="402"/>
        <end position="527"/>
    </location>
</feature>
<feature type="domain" description="Sialidase" evidence="2">
    <location>
        <begin position="197"/>
        <end position="356"/>
    </location>
</feature>
<dbReference type="SUPFAM" id="SSF50939">
    <property type="entry name" value="Sialidases"/>
    <property type="match status" value="1"/>
</dbReference>
<accession>A0A5C5V7Y8</accession>
<dbReference type="InterPro" id="IPR036278">
    <property type="entry name" value="Sialidase_sf"/>
</dbReference>
<feature type="chain" id="PRO_5023134468" evidence="1">
    <location>
        <begin position="21"/>
        <end position="530"/>
    </location>
</feature>
<dbReference type="RefSeq" id="WP_146431107.1">
    <property type="nucleotide sequence ID" value="NZ_SJPF01000002.1"/>
</dbReference>
<reference evidence="4 5" key="1">
    <citation type="submission" date="2019-02" db="EMBL/GenBank/DDBJ databases">
        <title>Deep-cultivation of Planctomycetes and their phenomic and genomic characterization uncovers novel biology.</title>
        <authorList>
            <person name="Wiegand S."/>
            <person name="Jogler M."/>
            <person name="Boedeker C."/>
            <person name="Pinto D."/>
            <person name="Vollmers J."/>
            <person name="Rivas-Marin E."/>
            <person name="Kohn T."/>
            <person name="Peeters S.H."/>
            <person name="Heuer A."/>
            <person name="Rast P."/>
            <person name="Oberbeckmann S."/>
            <person name="Bunk B."/>
            <person name="Jeske O."/>
            <person name="Meyerdierks A."/>
            <person name="Storesund J.E."/>
            <person name="Kallscheuer N."/>
            <person name="Luecker S."/>
            <person name="Lage O.M."/>
            <person name="Pohl T."/>
            <person name="Merkel B.J."/>
            <person name="Hornburger P."/>
            <person name="Mueller R.-W."/>
            <person name="Bruemmer F."/>
            <person name="Labrenz M."/>
            <person name="Spormann A.M."/>
            <person name="Op Den Camp H."/>
            <person name="Overmann J."/>
            <person name="Amann R."/>
            <person name="Jetten M.S.M."/>
            <person name="Mascher T."/>
            <person name="Medema M.H."/>
            <person name="Devos D.P."/>
            <person name="Kaster A.-K."/>
            <person name="Ovreas L."/>
            <person name="Rohde M."/>
            <person name="Galperin M.Y."/>
            <person name="Jogler C."/>
        </authorList>
    </citation>
    <scope>NUCLEOTIDE SEQUENCE [LARGE SCALE GENOMIC DNA]</scope>
    <source>
        <strain evidence="4 5">Enr8</strain>
    </source>
</reference>
<name>A0A5C5V7Y8_9BACT</name>
<organism evidence="4 5">
    <name type="scientific">Blastopirellula retiformator</name>
    <dbReference type="NCBI Taxonomy" id="2527970"/>
    <lineage>
        <taxon>Bacteria</taxon>
        <taxon>Pseudomonadati</taxon>
        <taxon>Planctomycetota</taxon>
        <taxon>Planctomycetia</taxon>
        <taxon>Pirellulales</taxon>
        <taxon>Pirellulaceae</taxon>
        <taxon>Blastopirellula</taxon>
    </lineage>
</organism>
<evidence type="ECO:0000259" key="2">
    <source>
        <dbReference type="Pfam" id="PF13088"/>
    </source>
</evidence>
<keyword evidence="4" id="KW-0456">Lyase</keyword>
<proteinExistence type="predicted"/>
<feature type="signal peptide" evidence="1">
    <location>
        <begin position="1"/>
        <end position="20"/>
    </location>
</feature>
<dbReference type="AlphaFoldDB" id="A0A5C5V7Y8"/>
<evidence type="ECO:0000256" key="1">
    <source>
        <dbReference type="SAM" id="SignalP"/>
    </source>
</evidence>
<protein>
    <submittedName>
        <fullName evidence="4">Xanthan lyase</fullName>
        <ecNumber evidence="4">4.2.2.12</ecNumber>
    </submittedName>
</protein>
<comment type="caution">
    <text evidence="4">The sequence shown here is derived from an EMBL/GenBank/DDBJ whole genome shotgun (WGS) entry which is preliminary data.</text>
</comment>
<sequence length="530" mass="60209" precursor="true">MIRLSSLVLFALLMSAAAPAWGEESTVMLQGDWVPENPHDIDFDRLPKIPSQHAVVSDVRAKHGVNQHNYLTYFDGRYWAMWSDGPEVEDRVGQRVAYATSKDGLMWSEPQYMTPVPPNSGEDSPLYNTRSAEGFRWISRGFWQRDGQLLALCSLDEGAGFFGKSLELRAFRWDEPQQQWIDHALVHKNAINNFPPKKIPTGEWMMSRRTYDYSRHGVEFLTGGVDAIDKWESFPVLGSSQELAAEEPYWWVLPDGRLTALFRDNWQRGYLYRSFSSDNGRTWSRPLQTDFPDARSKFSGVRLADGRYVLVSNPHPKRRDPLALSISDDGVVFTKMGYLVGRRHVDYPHVIEQDGHVLVAFAGGKRTVEVLKIRLEDIDSLPMPNKPLAKPPAFKPTDKDLIIDNHQIDLVTIEGDWQASSRDEDRYGEDYLYLEPTATGSVRFALNPEQAGEYEVFAIWNSRGHRSDQVPFTVSHAKGRKTIEVNQRREGGTWNSLGTFTLKPGESFVEVAADRVGQYIVVDAIAISPR</sequence>
<dbReference type="EC" id="4.2.2.12" evidence="4"/>
<evidence type="ECO:0000259" key="3">
    <source>
        <dbReference type="Pfam" id="PF25275"/>
    </source>
</evidence>
<dbReference type="InterPro" id="IPR033803">
    <property type="entry name" value="CBD-like_Golvesin-Xly"/>
</dbReference>
<dbReference type="GO" id="GO:0047492">
    <property type="term" value="F:xanthan lyase activity"/>
    <property type="evidence" value="ECO:0007669"/>
    <property type="project" value="UniProtKB-EC"/>
</dbReference>
<dbReference type="CDD" id="cd15482">
    <property type="entry name" value="Sialidase_non-viral"/>
    <property type="match status" value="1"/>
</dbReference>
<keyword evidence="1" id="KW-0732">Signal</keyword>
<evidence type="ECO:0000313" key="5">
    <source>
        <dbReference type="Proteomes" id="UP000318878"/>
    </source>
</evidence>
<dbReference type="Proteomes" id="UP000318878">
    <property type="component" value="Unassembled WGS sequence"/>
</dbReference>
<evidence type="ECO:0000313" key="4">
    <source>
        <dbReference type="EMBL" id="TWT34666.1"/>
    </source>
</evidence>
<dbReference type="OrthoDB" id="41724at2"/>
<dbReference type="InterPro" id="IPR011040">
    <property type="entry name" value="Sialidase"/>
</dbReference>
<dbReference type="PANTHER" id="PTHR43752:SF2">
    <property type="entry name" value="BNR_ASP-BOX REPEAT FAMILY PROTEIN"/>
    <property type="match status" value="1"/>
</dbReference>
<dbReference type="Gene3D" id="2.120.10.10">
    <property type="match status" value="1"/>
</dbReference>
<dbReference type="Pfam" id="PF25275">
    <property type="entry name" value="Golvesin_C"/>
    <property type="match status" value="1"/>
</dbReference>
<keyword evidence="5" id="KW-1185">Reference proteome</keyword>
<dbReference type="PANTHER" id="PTHR43752">
    <property type="entry name" value="BNR/ASP-BOX REPEAT FAMILY PROTEIN"/>
    <property type="match status" value="1"/>
</dbReference>